<keyword evidence="2" id="KW-1185">Reference proteome</keyword>
<dbReference type="InterPro" id="IPR032675">
    <property type="entry name" value="LRR_dom_sf"/>
</dbReference>
<gene>
    <name evidence="1" type="ORF">R3P38DRAFT_3084467</name>
</gene>
<evidence type="ECO:0000313" key="2">
    <source>
        <dbReference type="Proteomes" id="UP001362999"/>
    </source>
</evidence>
<dbReference type="SUPFAM" id="SSF52047">
    <property type="entry name" value="RNI-like"/>
    <property type="match status" value="1"/>
</dbReference>
<evidence type="ECO:0008006" key="3">
    <source>
        <dbReference type="Google" id="ProtNLM"/>
    </source>
</evidence>
<dbReference type="Proteomes" id="UP001362999">
    <property type="component" value="Unassembled WGS sequence"/>
</dbReference>
<accession>A0AAV9ZUM1</accession>
<dbReference type="EMBL" id="JAWWNJ010000109">
    <property type="protein sequence ID" value="KAK6992565.1"/>
    <property type="molecule type" value="Genomic_DNA"/>
</dbReference>
<evidence type="ECO:0000313" key="1">
    <source>
        <dbReference type="EMBL" id="KAK6992565.1"/>
    </source>
</evidence>
<comment type="caution">
    <text evidence="1">The sequence shown here is derived from an EMBL/GenBank/DDBJ whole genome shotgun (WGS) entry which is preliminary data.</text>
</comment>
<dbReference type="AlphaFoldDB" id="A0AAV9ZUM1"/>
<sequence>MQPDDSYLNKIATEIWHHCWSSCKSKDLKRLSLVCRVFAAICQPLLFSTRYVHPPRVDSGNWMQTTQRIHIAVQRLLRLARSRHAASVRSWHWTGDYGSNMEHLVASFPRVTNISAVQERWGRLQQVFTTTLRSYHRLKELDIGFVTIDSEFRATLASLPVLDELTLRSCIVDARTGPLLSLRKFRISGFGAPEVPPGETHDTTLELVAPQTVHTLMLEDSDDSFAILQHLARHALPRLVHLHVRVADDAVMSLLECMENSPYLEGILISHFPPTSPPAYFQHRLPSTAISSLKSFSGPCDLTDLFTRDRPVERLVISGGTTDAEMLSILQNLGTTVALRELRISTAISPATISAILEAVSSSSLRKFSALVHEPPYTDPETHYDHGSPGDFIPDQEEDIPTEVEIDDRVVELWDEDVSVCAESDDDVVDDQASRTKATARVTPSVELPGYMYSVSGAQYSPKFEVPKTTESLGGIAEAMELIYTGAMSLPPSLEELDFSWFMFFCKPFTEREQHRAVLVLEEMLPCLCRVTLGGRLPLVLSCGVWSNGS</sequence>
<dbReference type="Gene3D" id="3.80.10.10">
    <property type="entry name" value="Ribonuclease Inhibitor"/>
    <property type="match status" value="1"/>
</dbReference>
<protein>
    <recommendedName>
        <fullName evidence="3">F-box domain-containing protein</fullName>
    </recommendedName>
</protein>
<name>A0AAV9ZUM1_9AGAR</name>
<proteinExistence type="predicted"/>
<organism evidence="1 2">
    <name type="scientific">Favolaschia claudopus</name>
    <dbReference type="NCBI Taxonomy" id="2862362"/>
    <lineage>
        <taxon>Eukaryota</taxon>
        <taxon>Fungi</taxon>
        <taxon>Dikarya</taxon>
        <taxon>Basidiomycota</taxon>
        <taxon>Agaricomycotina</taxon>
        <taxon>Agaricomycetes</taxon>
        <taxon>Agaricomycetidae</taxon>
        <taxon>Agaricales</taxon>
        <taxon>Marasmiineae</taxon>
        <taxon>Mycenaceae</taxon>
        <taxon>Favolaschia</taxon>
    </lineage>
</organism>
<reference evidence="1 2" key="1">
    <citation type="journal article" date="2024" name="J Genomics">
        <title>Draft genome sequencing and assembly of Favolaschia claudopus CIRM-BRFM 2984 isolated from oak limbs.</title>
        <authorList>
            <person name="Navarro D."/>
            <person name="Drula E."/>
            <person name="Chaduli D."/>
            <person name="Cazenave R."/>
            <person name="Ahrendt S."/>
            <person name="Wang J."/>
            <person name="Lipzen A."/>
            <person name="Daum C."/>
            <person name="Barry K."/>
            <person name="Grigoriev I.V."/>
            <person name="Favel A."/>
            <person name="Rosso M.N."/>
            <person name="Martin F."/>
        </authorList>
    </citation>
    <scope>NUCLEOTIDE SEQUENCE [LARGE SCALE GENOMIC DNA]</scope>
    <source>
        <strain evidence="1 2">CIRM-BRFM 2984</strain>
    </source>
</reference>